<dbReference type="PROSITE" id="PS51462">
    <property type="entry name" value="NUDIX"/>
    <property type="match status" value="1"/>
</dbReference>
<name>A0A4R1ATU7_9BACI</name>
<dbReference type="CDD" id="cd18886">
    <property type="entry name" value="NUDIX_MutT_Nudt1"/>
    <property type="match status" value="1"/>
</dbReference>
<dbReference type="Proteomes" id="UP000293846">
    <property type="component" value="Unassembled WGS sequence"/>
</dbReference>
<accession>A0A4R1ATU7</accession>
<dbReference type="GO" id="GO:0016818">
    <property type="term" value="F:hydrolase activity, acting on acid anhydrides, in phosphorus-containing anhydrides"/>
    <property type="evidence" value="ECO:0007669"/>
    <property type="project" value="TreeGrafter"/>
</dbReference>
<evidence type="ECO:0000313" key="7">
    <source>
        <dbReference type="EMBL" id="TCJ01035.1"/>
    </source>
</evidence>
<gene>
    <name evidence="7" type="ORF">E0Y62_25960</name>
</gene>
<protein>
    <submittedName>
        <fullName evidence="7">8-oxo-dGTP diphosphatase</fullName>
    </submittedName>
</protein>
<evidence type="ECO:0000256" key="1">
    <source>
        <dbReference type="ARBA" id="ARBA00001946"/>
    </source>
</evidence>
<reference evidence="7 8" key="1">
    <citation type="submission" date="2019-03" db="EMBL/GenBank/DDBJ databases">
        <authorList>
            <person name="Jensen L."/>
            <person name="Storgaard J."/>
            <person name="Sulaj E."/>
            <person name="Schramm A."/>
            <person name="Marshall I.P.G."/>
        </authorList>
    </citation>
    <scope>NUCLEOTIDE SEQUENCE [LARGE SCALE GENOMIC DNA]</scope>
    <source>
        <strain evidence="7 8">2017H2G3</strain>
    </source>
</reference>
<keyword evidence="8" id="KW-1185">Reference proteome</keyword>
<dbReference type="InterPro" id="IPR015797">
    <property type="entry name" value="NUDIX_hydrolase-like_dom_sf"/>
</dbReference>
<comment type="cofactor">
    <cofactor evidence="1">
        <name>Mg(2+)</name>
        <dbReference type="ChEBI" id="CHEBI:18420"/>
    </cofactor>
</comment>
<proteinExistence type="inferred from homology"/>
<evidence type="ECO:0000256" key="4">
    <source>
        <dbReference type="ARBA" id="ARBA00022801"/>
    </source>
</evidence>
<organism evidence="7 8">
    <name type="scientific">Cytobacillus praedii</name>
    <dbReference type="NCBI Taxonomy" id="1742358"/>
    <lineage>
        <taxon>Bacteria</taxon>
        <taxon>Bacillati</taxon>
        <taxon>Bacillota</taxon>
        <taxon>Bacilli</taxon>
        <taxon>Bacillales</taxon>
        <taxon>Bacillaceae</taxon>
        <taxon>Cytobacillus</taxon>
    </lineage>
</organism>
<dbReference type="PROSITE" id="PS00893">
    <property type="entry name" value="NUDIX_BOX"/>
    <property type="match status" value="1"/>
</dbReference>
<evidence type="ECO:0000256" key="5">
    <source>
        <dbReference type="ARBA" id="ARBA00022842"/>
    </source>
</evidence>
<dbReference type="AlphaFoldDB" id="A0A4R1ATU7"/>
<evidence type="ECO:0000313" key="8">
    <source>
        <dbReference type="Proteomes" id="UP000293846"/>
    </source>
</evidence>
<dbReference type="Gene3D" id="3.90.79.10">
    <property type="entry name" value="Nucleoside Triphosphate Pyrophosphohydrolase"/>
    <property type="match status" value="1"/>
</dbReference>
<dbReference type="Pfam" id="PF00293">
    <property type="entry name" value="NUDIX"/>
    <property type="match status" value="1"/>
</dbReference>
<dbReference type="SUPFAM" id="SSF55811">
    <property type="entry name" value="Nudix"/>
    <property type="match status" value="1"/>
</dbReference>
<sequence>MFKYTVCFIKNKNEILMLNREKPPIMGVWNGVGGKIEKGESPDEGALREVFEETDLIVDNYFSKGTVCWESSKGVTEGIYVYLYEVSNNVKLDTPKKTREGILDWKSIDWVLNPNNLGIADKVSHYLPVLLNEEGNYSIKYKNGKVHIL</sequence>
<dbReference type="OrthoDB" id="9804563at2"/>
<dbReference type="PANTHER" id="PTHR43758:SF2">
    <property type="entry name" value="OXIDIZED PURINE NUCLEOSIDE TRIPHOSPHATE HYDROLASE"/>
    <property type="match status" value="1"/>
</dbReference>
<evidence type="ECO:0000259" key="6">
    <source>
        <dbReference type="PROSITE" id="PS51462"/>
    </source>
</evidence>
<dbReference type="GO" id="GO:0005737">
    <property type="term" value="C:cytoplasm"/>
    <property type="evidence" value="ECO:0007669"/>
    <property type="project" value="TreeGrafter"/>
</dbReference>
<dbReference type="RefSeq" id="WP_131239398.1">
    <property type="nucleotide sequence ID" value="NZ_SJTH01000088.1"/>
</dbReference>
<dbReference type="InterPro" id="IPR000086">
    <property type="entry name" value="NUDIX_hydrolase_dom"/>
</dbReference>
<dbReference type="STRING" id="1742358.GCA_001439605_00238"/>
<dbReference type="PANTHER" id="PTHR43758">
    <property type="entry name" value="7,8-DIHYDRO-8-OXOGUANINE TRIPHOSPHATASE"/>
    <property type="match status" value="1"/>
</dbReference>
<keyword evidence="4" id="KW-0378">Hydrolase</keyword>
<keyword evidence="3" id="KW-0479">Metal-binding</keyword>
<keyword evidence="5" id="KW-0460">Magnesium</keyword>
<dbReference type="GO" id="GO:0046872">
    <property type="term" value="F:metal ion binding"/>
    <property type="evidence" value="ECO:0007669"/>
    <property type="project" value="UniProtKB-KW"/>
</dbReference>
<dbReference type="InterPro" id="IPR020084">
    <property type="entry name" value="NUDIX_hydrolase_CS"/>
</dbReference>
<comment type="caution">
    <text evidence="7">The sequence shown here is derived from an EMBL/GenBank/DDBJ whole genome shotgun (WGS) entry which is preliminary data.</text>
</comment>
<feature type="domain" description="Nudix hydrolase" evidence="6">
    <location>
        <begin position="1"/>
        <end position="131"/>
    </location>
</feature>
<dbReference type="EMBL" id="SJTH01000088">
    <property type="protein sequence ID" value="TCJ01035.1"/>
    <property type="molecule type" value="Genomic_DNA"/>
</dbReference>
<evidence type="ECO:0000256" key="3">
    <source>
        <dbReference type="ARBA" id="ARBA00022723"/>
    </source>
</evidence>
<comment type="similarity">
    <text evidence="2">Belongs to the Nudix hydrolase family.</text>
</comment>
<evidence type="ECO:0000256" key="2">
    <source>
        <dbReference type="ARBA" id="ARBA00005582"/>
    </source>
</evidence>